<accession>A0A7R8ZXJ1</accession>
<name>A0A7R8ZXJ1_9CRUS</name>
<evidence type="ECO:0000313" key="2">
    <source>
        <dbReference type="Proteomes" id="UP000677054"/>
    </source>
</evidence>
<dbReference type="EMBL" id="CAJPEV010000043">
    <property type="protein sequence ID" value="CAG0879465.1"/>
    <property type="molecule type" value="Genomic_DNA"/>
</dbReference>
<dbReference type="Proteomes" id="UP000677054">
    <property type="component" value="Unassembled WGS sequence"/>
</dbReference>
<keyword evidence="2" id="KW-1185">Reference proteome</keyword>
<gene>
    <name evidence="1" type="ORF">DSTB1V02_LOCUS601</name>
</gene>
<sequence length="238" mass="23477">MRGGSTGGGYGASFGGSNPFGGTYGGNFGGGFGATGGGAGNGAGGGGPSGGSTGGGYGGSFGGSTPWGGSYGGNFGGGFGATAGGAGNGLGGLGGGSTGGGYGGSFGGSNPWGGSYGGNFGGLTTWNLTLNYLLRFEIGDEDLAGVTVVVALKYRELTCFGARRSVFGRAMELIIECMCNTSFRKDFFEAMHTTGDTIEYEYALVPPVLGRPRQKKNPKQARNATFAITLSRDSSAIL</sequence>
<organism evidence="1">
    <name type="scientific">Darwinula stevensoni</name>
    <dbReference type="NCBI Taxonomy" id="69355"/>
    <lineage>
        <taxon>Eukaryota</taxon>
        <taxon>Metazoa</taxon>
        <taxon>Ecdysozoa</taxon>
        <taxon>Arthropoda</taxon>
        <taxon>Crustacea</taxon>
        <taxon>Oligostraca</taxon>
        <taxon>Ostracoda</taxon>
        <taxon>Podocopa</taxon>
        <taxon>Podocopida</taxon>
        <taxon>Darwinulocopina</taxon>
        <taxon>Darwinuloidea</taxon>
        <taxon>Darwinulidae</taxon>
        <taxon>Darwinula</taxon>
    </lineage>
</organism>
<evidence type="ECO:0000313" key="1">
    <source>
        <dbReference type="EMBL" id="CAD7240581.1"/>
    </source>
</evidence>
<dbReference type="EMBL" id="LR899560">
    <property type="protein sequence ID" value="CAD7240581.1"/>
    <property type="molecule type" value="Genomic_DNA"/>
</dbReference>
<dbReference type="AlphaFoldDB" id="A0A7R8ZXJ1"/>
<protein>
    <submittedName>
        <fullName evidence="1">Uncharacterized protein</fullName>
    </submittedName>
</protein>
<proteinExistence type="predicted"/>
<reference evidence="1" key="1">
    <citation type="submission" date="2020-11" db="EMBL/GenBank/DDBJ databases">
        <authorList>
            <person name="Tran Van P."/>
        </authorList>
    </citation>
    <scope>NUCLEOTIDE SEQUENCE</scope>
</reference>